<evidence type="ECO:0000313" key="3">
    <source>
        <dbReference type="Proteomes" id="UP000605846"/>
    </source>
</evidence>
<feature type="compositionally biased region" description="Acidic residues" evidence="1">
    <location>
        <begin position="69"/>
        <end position="82"/>
    </location>
</feature>
<dbReference type="EMBL" id="JABAYA010000020">
    <property type="protein sequence ID" value="KAF7729937.1"/>
    <property type="molecule type" value="Genomic_DNA"/>
</dbReference>
<feature type="region of interest" description="Disordered" evidence="1">
    <location>
        <begin position="18"/>
        <end position="90"/>
    </location>
</feature>
<dbReference type="AlphaFoldDB" id="A0A8H7BXH8"/>
<feature type="compositionally biased region" description="Pro residues" evidence="1">
    <location>
        <begin position="171"/>
        <end position="181"/>
    </location>
</feature>
<evidence type="ECO:0000256" key="1">
    <source>
        <dbReference type="SAM" id="MobiDB-lite"/>
    </source>
</evidence>
<sequence>MFTNFGLQRRPTFTYRRRQHVGCYRPTNDVPTPPTSLNTLMHARSVDSQDSPLTSPDSSSETHSQNSDKEEEEGQKENDDDERTASSSALDIFDFPAEEAAEVSLMVVSSRSTPTKLPVTTSVPKKKPRKAPKRTQTRVGMVMERNYSRARSQPLGDIPRQTQQECTIIPANPPPSPPSLPLAPTFFRPNPQRKRKLNLVSRLKGAHGQEIESAFKGYTSFDEEEEDKDELAVVEYSRQMNQSQRRWPEENEESPMQVSYKEQMERELESLMRTEFGEEQDQEVVANPESDRPRYVPENPIHVRVTYKRSGNRASRESNDEMAKLQTILSELRDLDAKV</sequence>
<feature type="region of interest" description="Disordered" evidence="1">
    <location>
        <begin position="277"/>
        <end position="299"/>
    </location>
</feature>
<dbReference type="OrthoDB" id="2291000at2759"/>
<comment type="caution">
    <text evidence="2">The sequence shown here is derived from an EMBL/GenBank/DDBJ whole genome shotgun (WGS) entry which is preliminary data.</text>
</comment>
<dbReference type="Proteomes" id="UP000605846">
    <property type="component" value="Unassembled WGS sequence"/>
</dbReference>
<feature type="compositionally biased region" description="Basic residues" evidence="1">
    <location>
        <begin position="124"/>
        <end position="136"/>
    </location>
</feature>
<accession>A0A8H7BXH8</accession>
<keyword evidence="3" id="KW-1185">Reference proteome</keyword>
<reference evidence="2" key="1">
    <citation type="submission" date="2020-01" db="EMBL/GenBank/DDBJ databases">
        <title>Genome Sequencing of Three Apophysomyces-Like Fungal Strains Confirms a Novel Fungal Genus in the Mucoromycota with divergent Burkholderia-like Endosymbiotic Bacteria.</title>
        <authorList>
            <person name="Stajich J.E."/>
            <person name="Macias A.M."/>
            <person name="Carter-House D."/>
            <person name="Lovett B."/>
            <person name="Kasson L.R."/>
            <person name="Berry K."/>
            <person name="Grigoriev I."/>
            <person name="Chang Y."/>
            <person name="Spatafora J."/>
            <person name="Kasson M.T."/>
        </authorList>
    </citation>
    <scope>NUCLEOTIDE SEQUENCE</scope>
    <source>
        <strain evidence="2">NRRL A-21654</strain>
    </source>
</reference>
<feature type="region of interest" description="Disordered" evidence="1">
    <location>
        <begin position="167"/>
        <end position="190"/>
    </location>
</feature>
<proteinExistence type="predicted"/>
<feature type="region of interest" description="Disordered" evidence="1">
    <location>
        <begin position="111"/>
        <end position="136"/>
    </location>
</feature>
<gene>
    <name evidence="2" type="ORF">EC973_003350</name>
</gene>
<feature type="region of interest" description="Disordered" evidence="1">
    <location>
        <begin position="241"/>
        <end position="261"/>
    </location>
</feature>
<name>A0A8H7BXH8_9FUNG</name>
<evidence type="ECO:0000313" key="2">
    <source>
        <dbReference type="EMBL" id="KAF7729937.1"/>
    </source>
</evidence>
<feature type="compositionally biased region" description="Polar residues" evidence="1">
    <location>
        <begin position="111"/>
        <end position="123"/>
    </location>
</feature>
<organism evidence="2 3">
    <name type="scientific">Apophysomyces ossiformis</name>
    <dbReference type="NCBI Taxonomy" id="679940"/>
    <lineage>
        <taxon>Eukaryota</taxon>
        <taxon>Fungi</taxon>
        <taxon>Fungi incertae sedis</taxon>
        <taxon>Mucoromycota</taxon>
        <taxon>Mucoromycotina</taxon>
        <taxon>Mucoromycetes</taxon>
        <taxon>Mucorales</taxon>
        <taxon>Mucorineae</taxon>
        <taxon>Mucoraceae</taxon>
        <taxon>Apophysomyces</taxon>
    </lineage>
</organism>
<feature type="compositionally biased region" description="Polar residues" evidence="1">
    <location>
        <begin position="46"/>
        <end position="65"/>
    </location>
</feature>
<protein>
    <submittedName>
        <fullName evidence="2">Uncharacterized protein</fullName>
    </submittedName>
</protein>